<name>A0A7K5FH55_PROAR</name>
<evidence type="ECO:0000256" key="4">
    <source>
        <dbReference type="ARBA" id="ARBA00004632"/>
    </source>
</evidence>
<evidence type="ECO:0000256" key="1">
    <source>
        <dbReference type="ARBA" id="ARBA00004284"/>
    </source>
</evidence>
<keyword evidence="14" id="KW-0472">Membrane</keyword>
<keyword evidence="10" id="KW-0771">Synaptosome</keyword>
<keyword evidence="6 18" id="KW-0728">SH3 domain</keyword>
<dbReference type="SMART" id="SM00055">
    <property type="entry name" value="FCH"/>
    <property type="match status" value="1"/>
</dbReference>
<evidence type="ECO:0000256" key="14">
    <source>
        <dbReference type="ARBA" id="ARBA00023136"/>
    </source>
</evidence>
<dbReference type="GO" id="GO:1900006">
    <property type="term" value="P:positive regulation of dendrite development"/>
    <property type="evidence" value="ECO:0007669"/>
    <property type="project" value="TreeGrafter"/>
</dbReference>
<dbReference type="Pfam" id="PF00611">
    <property type="entry name" value="FCH"/>
    <property type="match status" value="1"/>
</dbReference>
<dbReference type="PANTHER" id="PTHR23065">
    <property type="entry name" value="PROLINE-SERINE-THREONINE PHOSPHATASE INTERACTING PROTEIN 1"/>
    <property type="match status" value="1"/>
</dbReference>
<comment type="caution">
    <text evidence="23">The sequence shown here is derived from an EMBL/GenBank/DDBJ whole genome shotgun (WGS) entry which is preliminary data.</text>
</comment>
<dbReference type="InterPro" id="IPR037454">
    <property type="entry name" value="PACSIN1_F-BAR"/>
</dbReference>
<feature type="non-terminal residue" evidence="23">
    <location>
        <position position="1"/>
    </location>
</feature>
<dbReference type="Gene3D" id="2.30.30.40">
    <property type="entry name" value="SH3 Domains"/>
    <property type="match status" value="1"/>
</dbReference>
<evidence type="ECO:0000256" key="10">
    <source>
        <dbReference type="ARBA" id="ARBA00022599"/>
    </source>
</evidence>
<dbReference type="FunFam" id="2.30.30.40:FF:000014">
    <property type="entry name" value="Kinase C and casein kinase substrate in neurons protein"/>
    <property type="match status" value="1"/>
</dbReference>
<evidence type="ECO:0000256" key="3">
    <source>
        <dbReference type="ARBA" id="ARBA00004514"/>
    </source>
</evidence>
<dbReference type="Gene3D" id="1.20.1270.60">
    <property type="entry name" value="Arfaptin homology (AH) domain/BAR domain"/>
    <property type="match status" value="1"/>
</dbReference>
<evidence type="ECO:0000256" key="16">
    <source>
        <dbReference type="ARBA" id="ARBA00023329"/>
    </source>
</evidence>
<evidence type="ECO:0000313" key="24">
    <source>
        <dbReference type="Proteomes" id="UP000562415"/>
    </source>
</evidence>
<dbReference type="AlphaFoldDB" id="A0A7K5FH55"/>
<dbReference type="InterPro" id="IPR036028">
    <property type="entry name" value="SH3-like_dom_sf"/>
</dbReference>
<dbReference type="SMART" id="SM00326">
    <property type="entry name" value="SH3"/>
    <property type="match status" value="1"/>
</dbReference>
<keyword evidence="7" id="KW-1003">Cell membrane</keyword>
<dbReference type="GO" id="GO:0005543">
    <property type="term" value="F:phospholipid binding"/>
    <property type="evidence" value="ECO:0007669"/>
    <property type="project" value="TreeGrafter"/>
</dbReference>
<evidence type="ECO:0000313" key="23">
    <source>
        <dbReference type="EMBL" id="NWS44221.1"/>
    </source>
</evidence>
<feature type="domain" description="F-BAR" evidence="22">
    <location>
        <begin position="13"/>
        <end position="283"/>
    </location>
</feature>
<evidence type="ECO:0000256" key="11">
    <source>
        <dbReference type="ARBA" id="ARBA00023018"/>
    </source>
</evidence>
<comment type="subcellular location">
    <subcellularLocation>
        <location evidence="2">Cell membrane</location>
        <topology evidence="2">Peripheral membrane protein</topology>
        <orientation evidence="2">Cytoplasmic side</orientation>
    </subcellularLocation>
    <subcellularLocation>
        <location evidence="4">Cell projection</location>
        <location evidence="4">Ruffle membrane</location>
    </subcellularLocation>
    <subcellularLocation>
        <location evidence="3">Cytoplasm</location>
        <location evidence="3">Cytosol</location>
    </subcellularLocation>
    <subcellularLocation>
        <location evidence="1">Cytoplasmic vesicle membrane</location>
        <topology evidence="1">Peripheral membrane protein</topology>
    </subcellularLocation>
    <subcellularLocation>
        <location evidence="17">Synapse</location>
        <location evidence="17">Synaptosome</location>
    </subcellularLocation>
</comment>
<evidence type="ECO:0000256" key="17">
    <source>
        <dbReference type="ARBA" id="ARBA00034102"/>
    </source>
</evidence>
<dbReference type="GO" id="GO:0048812">
    <property type="term" value="P:neuron projection morphogenesis"/>
    <property type="evidence" value="ECO:0007669"/>
    <property type="project" value="TreeGrafter"/>
</dbReference>
<evidence type="ECO:0000256" key="18">
    <source>
        <dbReference type="PROSITE-ProRule" id="PRU00192"/>
    </source>
</evidence>
<evidence type="ECO:0000256" key="2">
    <source>
        <dbReference type="ARBA" id="ARBA00004413"/>
    </source>
</evidence>
<dbReference type="FunFam" id="1.20.1270.60:FF:000205">
    <property type="entry name" value="Protein kinase C and casein kinase substrate in neurons protein 1"/>
    <property type="match status" value="1"/>
</dbReference>
<evidence type="ECO:0000256" key="12">
    <source>
        <dbReference type="ARBA" id="ARBA00023054"/>
    </source>
</evidence>
<dbReference type="GO" id="GO:0006897">
    <property type="term" value="P:endocytosis"/>
    <property type="evidence" value="ECO:0007669"/>
    <property type="project" value="UniProtKB-KW"/>
</dbReference>
<evidence type="ECO:0000256" key="20">
    <source>
        <dbReference type="SAM" id="MobiDB-lite"/>
    </source>
</evidence>
<feature type="non-terminal residue" evidence="23">
    <location>
        <position position="424"/>
    </location>
</feature>
<evidence type="ECO:0000256" key="5">
    <source>
        <dbReference type="ARBA" id="ARBA00013843"/>
    </source>
</evidence>
<keyword evidence="16" id="KW-0968">Cytoplasmic vesicle</keyword>
<evidence type="ECO:0000256" key="19">
    <source>
        <dbReference type="PROSITE-ProRule" id="PRU01077"/>
    </source>
</evidence>
<evidence type="ECO:0000256" key="15">
    <source>
        <dbReference type="ARBA" id="ARBA00023273"/>
    </source>
</evidence>
<dbReference type="CDD" id="cd11998">
    <property type="entry name" value="SH3_PACSIN1-2"/>
    <property type="match status" value="1"/>
</dbReference>
<dbReference type="PROSITE" id="PS50002">
    <property type="entry name" value="SH3"/>
    <property type="match status" value="1"/>
</dbReference>
<keyword evidence="24" id="KW-1185">Reference proteome</keyword>
<dbReference type="CDD" id="cd07680">
    <property type="entry name" value="F-BAR_PACSIN1"/>
    <property type="match status" value="1"/>
</dbReference>
<dbReference type="SUPFAM" id="SSF103657">
    <property type="entry name" value="BAR/IMD domain-like"/>
    <property type="match status" value="1"/>
</dbReference>
<dbReference type="GO" id="GO:0032587">
    <property type="term" value="C:ruffle membrane"/>
    <property type="evidence" value="ECO:0007669"/>
    <property type="project" value="UniProtKB-SubCell"/>
</dbReference>
<reference evidence="23 24" key="1">
    <citation type="submission" date="2019-09" db="EMBL/GenBank/DDBJ databases">
        <title>Bird 10,000 Genomes (B10K) Project - Family phase.</title>
        <authorList>
            <person name="Zhang G."/>
        </authorList>
    </citation>
    <scope>NUCLEOTIDE SEQUENCE [LARGE SCALE GENOMIC DNA]</scope>
    <source>
        <strain evidence="23">B10K-DU-017-47</strain>
    </source>
</reference>
<organism evidence="23 24">
    <name type="scientific">Probosciger aterrimus</name>
    <name type="common">Palm cockatoo</name>
    <dbReference type="NCBI Taxonomy" id="141839"/>
    <lineage>
        <taxon>Eukaryota</taxon>
        <taxon>Metazoa</taxon>
        <taxon>Chordata</taxon>
        <taxon>Craniata</taxon>
        <taxon>Vertebrata</taxon>
        <taxon>Euteleostomi</taxon>
        <taxon>Archelosauria</taxon>
        <taxon>Archosauria</taxon>
        <taxon>Dinosauria</taxon>
        <taxon>Saurischia</taxon>
        <taxon>Theropoda</taxon>
        <taxon>Coelurosauria</taxon>
        <taxon>Aves</taxon>
        <taxon>Neognathae</taxon>
        <taxon>Neoaves</taxon>
        <taxon>Telluraves</taxon>
        <taxon>Australaves</taxon>
        <taxon>Psittaciformes</taxon>
        <taxon>Cacatuidae</taxon>
        <taxon>Probosciger</taxon>
    </lineage>
</organism>
<keyword evidence="13" id="KW-0446">Lipid-binding</keyword>
<dbReference type="PROSITE" id="PS51741">
    <property type="entry name" value="F_BAR"/>
    <property type="match status" value="1"/>
</dbReference>
<evidence type="ECO:0000256" key="9">
    <source>
        <dbReference type="ARBA" id="ARBA00022583"/>
    </source>
</evidence>
<dbReference type="SUPFAM" id="SSF50044">
    <property type="entry name" value="SH3-domain"/>
    <property type="match status" value="1"/>
</dbReference>
<dbReference type="InterPro" id="IPR035743">
    <property type="entry name" value="PACSIN1/PACSIN2_SH3"/>
</dbReference>
<dbReference type="GO" id="GO:0030659">
    <property type="term" value="C:cytoplasmic vesicle membrane"/>
    <property type="evidence" value="ECO:0007669"/>
    <property type="project" value="UniProtKB-SubCell"/>
</dbReference>
<dbReference type="GO" id="GO:0043005">
    <property type="term" value="C:neuron projection"/>
    <property type="evidence" value="ECO:0007669"/>
    <property type="project" value="UniProtKB-KW"/>
</dbReference>
<feature type="region of interest" description="Disordered" evidence="20">
    <location>
        <begin position="336"/>
        <end position="362"/>
    </location>
</feature>
<evidence type="ECO:0000259" key="21">
    <source>
        <dbReference type="PROSITE" id="PS50002"/>
    </source>
</evidence>
<dbReference type="GO" id="GO:0005768">
    <property type="term" value="C:endosome"/>
    <property type="evidence" value="ECO:0007669"/>
    <property type="project" value="TreeGrafter"/>
</dbReference>
<evidence type="ECO:0000259" key="22">
    <source>
        <dbReference type="PROSITE" id="PS51741"/>
    </source>
</evidence>
<keyword evidence="12 19" id="KW-0175">Coiled coil</keyword>
<dbReference type="GO" id="GO:0007015">
    <property type="term" value="P:actin filament organization"/>
    <property type="evidence" value="ECO:0007669"/>
    <property type="project" value="InterPro"/>
</dbReference>
<dbReference type="OrthoDB" id="10255128at2759"/>
<dbReference type="InterPro" id="IPR001060">
    <property type="entry name" value="FCH_dom"/>
</dbReference>
<sequence>MSGSYDESAAAAEETTDSFWEVGNYKRTVKRIDDGHRLCNDLMNCVHERAKIEKSYAQQLTDWSKRWRQLIEKGPQYGSLEKAWGAIMTEADKVSELHQDVKNSLLNDDFEKVKNWQKDAYHKQIMGGFKEAKEAEDGFRKAQKPWAKKLKELETAKKAYHLACKEEKLAMTREANSKADQSNTPEQQKKLQDKVEKCKQDVQKTQEKYEKVLDELNKCTPQYIESMEQVFEQCQQFEEKRLNFLKEVLLDIKRHLNLAESSSYANVYRELEQTIRLSDAQEDLRWFRSTSGPGMPMNWPQFEVRLSTTAVLAAPQGSRALRGWVALHDRGQTYSAEWSDDEGSNSFNTSEANGGTNPFDEESVGKGVRVRALYDYDGQEQDELSFRAGDELTKLGEEDEQGWCKGRLDNGQLGLYPANYVEAI</sequence>
<keyword evidence="9" id="KW-0254">Endocytosis</keyword>
<dbReference type="GO" id="GO:0045202">
    <property type="term" value="C:synapse"/>
    <property type="evidence" value="ECO:0007669"/>
    <property type="project" value="UniProtKB-SubCell"/>
</dbReference>
<dbReference type="PANTHER" id="PTHR23065:SF16">
    <property type="entry name" value="PROTEIN KINASE C AND CASEIN KINASE SUBSTRATE IN NEURONS PROTEIN 1"/>
    <property type="match status" value="1"/>
</dbReference>
<dbReference type="Pfam" id="PF14604">
    <property type="entry name" value="SH3_9"/>
    <property type="match status" value="1"/>
</dbReference>
<dbReference type="GO" id="GO:0097320">
    <property type="term" value="P:plasma membrane tubulation"/>
    <property type="evidence" value="ECO:0007669"/>
    <property type="project" value="InterPro"/>
</dbReference>
<feature type="region of interest" description="Disordered" evidence="20">
    <location>
        <begin position="173"/>
        <end position="192"/>
    </location>
</feature>
<dbReference type="GO" id="GO:0030100">
    <property type="term" value="P:regulation of endocytosis"/>
    <property type="evidence" value="ECO:0007669"/>
    <property type="project" value="TreeGrafter"/>
</dbReference>
<evidence type="ECO:0000256" key="7">
    <source>
        <dbReference type="ARBA" id="ARBA00022475"/>
    </source>
</evidence>
<dbReference type="PRINTS" id="PR00452">
    <property type="entry name" value="SH3DOMAIN"/>
</dbReference>
<feature type="compositionally biased region" description="Polar residues" evidence="20">
    <location>
        <begin position="344"/>
        <end position="356"/>
    </location>
</feature>
<dbReference type="InterPro" id="IPR027267">
    <property type="entry name" value="AH/BAR_dom_sf"/>
</dbReference>
<dbReference type="InterPro" id="IPR001452">
    <property type="entry name" value="SH3_domain"/>
</dbReference>
<evidence type="ECO:0000256" key="8">
    <source>
        <dbReference type="ARBA" id="ARBA00022490"/>
    </source>
</evidence>
<evidence type="ECO:0000256" key="6">
    <source>
        <dbReference type="ARBA" id="ARBA00022443"/>
    </source>
</evidence>
<dbReference type="InterPro" id="IPR031160">
    <property type="entry name" value="F_BAR_dom"/>
</dbReference>
<dbReference type="Proteomes" id="UP000562415">
    <property type="component" value="Unassembled WGS sequence"/>
</dbReference>
<keyword evidence="11" id="KW-0770">Synapse</keyword>
<dbReference type="GO" id="GO:0005829">
    <property type="term" value="C:cytosol"/>
    <property type="evidence" value="ECO:0007669"/>
    <property type="project" value="UniProtKB-SubCell"/>
</dbReference>
<keyword evidence="15" id="KW-0966">Cell projection</keyword>
<feature type="domain" description="SH3" evidence="21">
    <location>
        <begin position="365"/>
        <end position="424"/>
    </location>
</feature>
<accession>A0A7K5FH55</accession>
<protein>
    <recommendedName>
        <fullName evidence="5">Protein kinase C and casein kinase substrate in neurons protein 1</fullName>
    </recommendedName>
</protein>
<evidence type="ECO:0000256" key="13">
    <source>
        <dbReference type="ARBA" id="ARBA00023121"/>
    </source>
</evidence>
<keyword evidence="8" id="KW-0963">Cytoplasm</keyword>
<gene>
    <name evidence="23" type="primary">Pacsin1</name>
    <name evidence="23" type="ORF">PROATE_R04754</name>
</gene>
<dbReference type="EMBL" id="VYZH01001878">
    <property type="protein sequence ID" value="NWS44221.1"/>
    <property type="molecule type" value="Genomic_DNA"/>
</dbReference>
<proteinExistence type="predicted"/>